<gene>
    <name evidence="5" type="ORF">RKE40_18250</name>
</gene>
<name>A0ABU3SAU1_9HYPH</name>
<dbReference type="Gene3D" id="3.50.50.60">
    <property type="entry name" value="FAD/NAD(P)-binding domain"/>
    <property type="match status" value="2"/>
</dbReference>
<evidence type="ECO:0000256" key="2">
    <source>
        <dbReference type="ARBA" id="ARBA00022630"/>
    </source>
</evidence>
<dbReference type="RefSeq" id="WP_316019654.1">
    <property type="nucleotide sequence ID" value="NZ_JAWDID010000029.1"/>
</dbReference>
<keyword evidence="6" id="KW-1185">Reference proteome</keyword>
<keyword evidence="2" id="KW-0285">Flavoprotein</keyword>
<dbReference type="Proteomes" id="UP001254257">
    <property type="component" value="Unassembled WGS sequence"/>
</dbReference>
<dbReference type="InterPro" id="IPR036188">
    <property type="entry name" value="FAD/NAD-bd_sf"/>
</dbReference>
<accession>A0ABU3SAU1</accession>
<dbReference type="Pfam" id="PF07992">
    <property type="entry name" value="Pyr_redox_2"/>
    <property type="match status" value="1"/>
</dbReference>
<sequence length="303" mass="32373">MPEVLDSLVVGGGPAGLTAAIYLARFHLSVAVADDGNSRARQIPCTHNHAGFPDGIAGAELLKRMREQALKYGARLLEGHVDELVTGPLGFVSRGRELIGPAKTVLLATGVTNRRPDIAEDLHAEALHTGRLRYCPVCDGFEVTDQNVAVIGRGDRAVTEAIFLRSFTDRVTLILDQDGELTEQEADRINKVGIRLARGRPSEFALGPNRIHFAVGHRRMAFDAVYPSLGSEIHSELAASLGATLTDEGCIRVDAHQRTNVPGLYAAGDVVVGLDQISHAMGEAGVAATTIRNDLAAVKPILR</sequence>
<evidence type="ECO:0000313" key="6">
    <source>
        <dbReference type="Proteomes" id="UP001254257"/>
    </source>
</evidence>
<evidence type="ECO:0000313" key="5">
    <source>
        <dbReference type="EMBL" id="MDU0341846.1"/>
    </source>
</evidence>
<organism evidence="5 6">
    <name type="scientific">Bosea rubneri</name>
    <dbReference type="NCBI Taxonomy" id="3075434"/>
    <lineage>
        <taxon>Bacteria</taxon>
        <taxon>Pseudomonadati</taxon>
        <taxon>Pseudomonadota</taxon>
        <taxon>Alphaproteobacteria</taxon>
        <taxon>Hyphomicrobiales</taxon>
        <taxon>Boseaceae</taxon>
        <taxon>Bosea</taxon>
    </lineage>
</organism>
<reference evidence="5 6" key="1">
    <citation type="submission" date="2023-09" db="EMBL/GenBank/DDBJ databases">
        <title>Whole genome shotgun sequencing (WGS) of Bosea sp. ZW T0_25, isolated from stored onions (Allium cepa).</title>
        <authorList>
            <person name="Stoll D.A."/>
            <person name="Huch M."/>
        </authorList>
    </citation>
    <scope>NUCLEOTIDE SEQUENCE [LARGE SCALE GENOMIC DNA]</scope>
    <source>
        <strain evidence="5 6">ZW T0_25</strain>
    </source>
</reference>
<keyword evidence="3" id="KW-0560">Oxidoreductase</keyword>
<protein>
    <recommendedName>
        <fullName evidence="1">Thioredoxin reductase</fullName>
    </recommendedName>
</protein>
<dbReference type="PRINTS" id="PR00368">
    <property type="entry name" value="FADPNR"/>
</dbReference>
<dbReference type="EMBL" id="JAWDID010000029">
    <property type="protein sequence ID" value="MDU0341846.1"/>
    <property type="molecule type" value="Genomic_DNA"/>
</dbReference>
<proteinExistence type="predicted"/>
<evidence type="ECO:0000256" key="1">
    <source>
        <dbReference type="ARBA" id="ARBA00018719"/>
    </source>
</evidence>
<dbReference type="PANTHER" id="PTHR48105">
    <property type="entry name" value="THIOREDOXIN REDUCTASE 1-RELATED-RELATED"/>
    <property type="match status" value="1"/>
</dbReference>
<evidence type="ECO:0000259" key="4">
    <source>
        <dbReference type="Pfam" id="PF07992"/>
    </source>
</evidence>
<comment type="caution">
    <text evidence="5">The sequence shown here is derived from an EMBL/GenBank/DDBJ whole genome shotgun (WGS) entry which is preliminary data.</text>
</comment>
<dbReference type="InterPro" id="IPR023753">
    <property type="entry name" value="FAD/NAD-binding_dom"/>
</dbReference>
<dbReference type="InterPro" id="IPR050097">
    <property type="entry name" value="Ferredoxin-NADP_redctase_2"/>
</dbReference>
<dbReference type="PRINTS" id="PR00469">
    <property type="entry name" value="PNDRDTASEII"/>
</dbReference>
<dbReference type="SUPFAM" id="SSF51905">
    <property type="entry name" value="FAD/NAD(P)-binding domain"/>
    <property type="match status" value="1"/>
</dbReference>
<feature type="domain" description="FAD/NAD(P)-binding" evidence="4">
    <location>
        <begin position="7"/>
        <end position="284"/>
    </location>
</feature>
<evidence type="ECO:0000256" key="3">
    <source>
        <dbReference type="ARBA" id="ARBA00023002"/>
    </source>
</evidence>